<dbReference type="STRING" id="1035309.A0A2C5XJV7"/>
<dbReference type="Proteomes" id="UP000222788">
    <property type="component" value="Unassembled WGS sequence"/>
</dbReference>
<evidence type="ECO:0000256" key="5">
    <source>
        <dbReference type="ARBA" id="ARBA00023136"/>
    </source>
</evidence>
<dbReference type="AlphaFoldDB" id="A0A2C5XJV7"/>
<dbReference type="GO" id="GO:0032977">
    <property type="term" value="F:membrane insertase activity"/>
    <property type="evidence" value="ECO:0007669"/>
    <property type="project" value="InterPro"/>
</dbReference>
<keyword evidence="4" id="KW-1133">Transmembrane helix</keyword>
<evidence type="ECO:0000313" key="6">
    <source>
        <dbReference type="EMBL" id="PHH55814.1"/>
    </source>
</evidence>
<evidence type="ECO:0000256" key="1">
    <source>
        <dbReference type="ARBA" id="ARBA00004141"/>
    </source>
</evidence>
<dbReference type="PANTHER" id="PTHR12428:SF65">
    <property type="entry name" value="CYTOCHROME C OXIDASE ASSEMBLY PROTEIN COX18, MITOCHONDRIAL"/>
    <property type="match status" value="1"/>
</dbReference>
<reference evidence="6 7" key="1">
    <citation type="journal article" date="2013" name="Fungal Biol.">
        <title>Analysis of microsatellite markers in the genome of the plant pathogen Ceratocystis fimbriata.</title>
        <authorList>
            <person name="Simpson M.C."/>
            <person name="Wilken P.M."/>
            <person name="Coetzee M.P."/>
            <person name="Wingfield M.J."/>
            <person name="Wingfield B.D."/>
        </authorList>
    </citation>
    <scope>NUCLEOTIDE SEQUENCE [LARGE SCALE GENOMIC DNA]</scope>
    <source>
        <strain evidence="6 7">CBS 114723</strain>
    </source>
</reference>
<comment type="similarity">
    <text evidence="2">Belongs to the OXA1/ALB3/YidC family.</text>
</comment>
<dbReference type="PANTHER" id="PTHR12428">
    <property type="entry name" value="OXA1"/>
    <property type="match status" value="1"/>
</dbReference>
<keyword evidence="5" id="KW-0472">Membrane</keyword>
<name>A0A2C5XJV7_9PEZI</name>
<evidence type="ECO:0008006" key="8">
    <source>
        <dbReference type="Google" id="ProtNLM"/>
    </source>
</evidence>
<dbReference type="InterPro" id="IPR001708">
    <property type="entry name" value="YidC/ALB3/OXA1/COX18"/>
</dbReference>
<organism evidence="6 7">
    <name type="scientific">Ceratocystis fimbriata CBS 114723</name>
    <dbReference type="NCBI Taxonomy" id="1035309"/>
    <lineage>
        <taxon>Eukaryota</taxon>
        <taxon>Fungi</taxon>
        <taxon>Dikarya</taxon>
        <taxon>Ascomycota</taxon>
        <taxon>Pezizomycotina</taxon>
        <taxon>Sordariomycetes</taxon>
        <taxon>Hypocreomycetidae</taxon>
        <taxon>Microascales</taxon>
        <taxon>Ceratocystidaceae</taxon>
        <taxon>Ceratocystis</taxon>
    </lineage>
</organism>
<accession>A0A2C5XJV7</accession>
<evidence type="ECO:0000256" key="4">
    <source>
        <dbReference type="ARBA" id="ARBA00022989"/>
    </source>
</evidence>
<comment type="caution">
    <text evidence="6">The sequence shown here is derived from an EMBL/GenBank/DDBJ whole genome shotgun (WGS) entry which is preliminary data.</text>
</comment>
<dbReference type="GO" id="GO:0032979">
    <property type="term" value="P:protein insertion into mitochondrial inner membrane from matrix"/>
    <property type="evidence" value="ECO:0007669"/>
    <property type="project" value="TreeGrafter"/>
</dbReference>
<comment type="subcellular location">
    <subcellularLocation>
        <location evidence="1">Membrane</location>
        <topology evidence="1">Multi-pass membrane protein</topology>
    </subcellularLocation>
</comment>
<dbReference type="EMBL" id="APWK03000008">
    <property type="protein sequence ID" value="PHH55814.1"/>
    <property type="molecule type" value="Genomic_DNA"/>
</dbReference>
<dbReference type="OrthoDB" id="2148490at2759"/>
<protein>
    <recommendedName>
        <fullName evidence="8">Mitochondrial inner membrane protein COX18</fullName>
    </recommendedName>
</protein>
<keyword evidence="3" id="KW-0812">Transmembrane</keyword>
<evidence type="ECO:0000256" key="3">
    <source>
        <dbReference type="ARBA" id="ARBA00022692"/>
    </source>
</evidence>
<keyword evidence="7" id="KW-1185">Reference proteome</keyword>
<gene>
    <name evidence="6" type="ORF">CFIMG_008520RA00001</name>
</gene>
<evidence type="ECO:0000256" key="2">
    <source>
        <dbReference type="ARBA" id="ARBA00009877"/>
    </source>
</evidence>
<dbReference type="GO" id="GO:0005743">
    <property type="term" value="C:mitochondrial inner membrane"/>
    <property type="evidence" value="ECO:0007669"/>
    <property type="project" value="TreeGrafter"/>
</dbReference>
<proteinExistence type="inferred from homology"/>
<reference evidence="6 7" key="2">
    <citation type="journal article" date="2013" name="IMA Fungus">
        <title>IMA Genome-F 1: Ceratocystis fimbriata: Draft nuclear genome sequence for the plant pathogen, Ceratocystis fimbriata.</title>
        <authorList>
            <person name="Wilken P.M."/>
            <person name="Steenkamp E.T."/>
            <person name="Wingfield M.J."/>
            <person name="de Beer Z.W."/>
            <person name="Wingfield B.D."/>
        </authorList>
    </citation>
    <scope>NUCLEOTIDE SEQUENCE [LARGE SCALE GENOMIC DNA]</scope>
    <source>
        <strain evidence="6 7">CBS 114723</strain>
    </source>
</reference>
<evidence type="ECO:0000313" key="7">
    <source>
        <dbReference type="Proteomes" id="UP000222788"/>
    </source>
</evidence>
<sequence length="338" mass="37232">MNTLRLQQLSRTARANSLSCTNQASILCSKYRLPSIAHSGLRVAGSRSFLFDPIFLPVQEAVISFHNVTGIPWYLLIPASGVVHTLLFRMPSFLLARKDRDKVLHGMLMSHAIQAATVRAYGNSSIKNILAPRLTSRAYQALGKTPADMEPGKKLSSKALIGMSFLSWFYSVSLFRRLTGGLSITGEQLSKPDPSIFTEGCLWFQDLTASDPTYILPLTSMSLIIWSWIPKTEAGWRDVLGKPDPLKPSGMSPLRLRATRVSLIATPLFIAGLDSLTAGSSLFVVSSLLSFRAFKLLDKKDPLTDMRFDKLADAIVNSRTSVPQGNGRPISWFITKAK</sequence>